<dbReference type="InterPro" id="IPR006816">
    <property type="entry name" value="ELMO_dom"/>
</dbReference>
<dbReference type="AlphaFoldDB" id="A0A210PLG3"/>
<comment type="caution">
    <text evidence="2">The sequence shown here is derived from an EMBL/GenBank/DDBJ whole genome shotgun (WGS) entry which is preliminary data.</text>
</comment>
<dbReference type="PANTHER" id="PTHR12771">
    <property type="entry name" value="ENGULFMENT AND CELL MOTILITY"/>
    <property type="match status" value="1"/>
</dbReference>
<dbReference type="OrthoDB" id="67155at2759"/>
<dbReference type="STRING" id="6573.A0A210PLG3"/>
<evidence type="ECO:0000313" key="3">
    <source>
        <dbReference type="Proteomes" id="UP000242188"/>
    </source>
</evidence>
<evidence type="ECO:0000313" key="2">
    <source>
        <dbReference type="EMBL" id="OWF37266.1"/>
    </source>
</evidence>
<dbReference type="GO" id="GO:0005096">
    <property type="term" value="F:GTPase activator activity"/>
    <property type="evidence" value="ECO:0007669"/>
    <property type="project" value="TreeGrafter"/>
</dbReference>
<dbReference type="PROSITE" id="PS51335">
    <property type="entry name" value="ELMO"/>
    <property type="match status" value="1"/>
</dbReference>
<feature type="domain" description="ELMO" evidence="1">
    <location>
        <begin position="132"/>
        <end position="288"/>
    </location>
</feature>
<name>A0A210PLG3_MIZYE</name>
<accession>A0A210PLG3</accession>
<dbReference type="Proteomes" id="UP000242188">
    <property type="component" value="Unassembled WGS sequence"/>
</dbReference>
<reference evidence="2 3" key="1">
    <citation type="journal article" date="2017" name="Nat. Ecol. Evol.">
        <title>Scallop genome provides insights into evolution of bilaterian karyotype and development.</title>
        <authorList>
            <person name="Wang S."/>
            <person name="Zhang J."/>
            <person name="Jiao W."/>
            <person name="Li J."/>
            <person name="Xun X."/>
            <person name="Sun Y."/>
            <person name="Guo X."/>
            <person name="Huan P."/>
            <person name="Dong B."/>
            <person name="Zhang L."/>
            <person name="Hu X."/>
            <person name="Sun X."/>
            <person name="Wang J."/>
            <person name="Zhao C."/>
            <person name="Wang Y."/>
            <person name="Wang D."/>
            <person name="Huang X."/>
            <person name="Wang R."/>
            <person name="Lv J."/>
            <person name="Li Y."/>
            <person name="Zhang Z."/>
            <person name="Liu B."/>
            <person name="Lu W."/>
            <person name="Hui Y."/>
            <person name="Liang J."/>
            <person name="Zhou Z."/>
            <person name="Hou R."/>
            <person name="Li X."/>
            <person name="Liu Y."/>
            <person name="Li H."/>
            <person name="Ning X."/>
            <person name="Lin Y."/>
            <person name="Zhao L."/>
            <person name="Xing Q."/>
            <person name="Dou J."/>
            <person name="Li Y."/>
            <person name="Mao J."/>
            <person name="Guo H."/>
            <person name="Dou H."/>
            <person name="Li T."/>
            <person name="Mu C."/>
            <person name="Jiang W."/>
            <person name="Fu Q."/>
            <person name="Fu X."/>
            <person name="Miao Y."/>
            <person name="Liu J."/>
            <person name="Yu Q."/>
            <person name="Li R."/>
            <person name="Liao H."/>
            <person name="Li X."/>
            <person name="Kong Y."/>
            <person name="Jiang Z."/>
            <person name="Chourrout D."/>
            <person name="Li R."/>
            <person name="Bao Z."/>
        </authorList>
    </citation>
    <scope>NUCLEOTIDE SEQUENCE [LARGE SCALE GENOMIC DNA]</scope>
    <source>
        <strain evidence="2 3">PY_sf001</strain>
    </source>
</reference>
<proteinExistence type="predicted"/>
<dbReference type="Pfam" id="PF04727">
    <property type="entry name" value="ELMO_CED12"/>
    <property type="match status" value="1"/>
</dbReference>
<evidence type="ECO:0000259" key="1">
    <source>
        <dbReference type="PROSITE" id="PS51335"/>
    </source>
</evidence>
<dbReference type="EMBL" id="NEDP02005592">
    <property type="protein sequence ID" value="OWF37266.1"/>
    <property type="molecule type" value="Genomic_DNA"/>
</dbReference>
<keyword evidence="3" id="KW-1185">Reference proteome</keyword>
<gene>
    <name evidence="2" type="ORF">KP79_PYT12709</name>
</gene>
<protein>
    <submittedName>
        <fullName evidence="2">ELMO domain-containing protein 1</fullName>
    </submittedName>
</protein>
<dbReference type="PANTHER" id="PTHR12771:SF51">
    <property type="entry name" value="LD01482P"/>
    <property type="match status" value="1"/>
</dbReference>
<sequence>MVTEWLGNAWTALYFFLVRPMWKWVLRKYTGRCELLRICYQYDEGAKRTKSIERSLKLSRVTYLKELYKSGNIPDTAAAAQEVMKIKAIVQEVHPRFMDCFQVCLCQICGYKKLKNDVDTIRRVSYSAENSDHEKILLELWDNMMPGVKLETRICNQWKELGFQGEDPKTDFRGMGVLGLYQLLHFATKHREQCRRVLSRSNHPTYWYPYAVVGINLTKAIFDMLQSGALRTHFYNTSKDKPCIHDYHEVYCYMFFEFDKFWFDSKPKDIMEFGRLQGKFKKLIQDRLKDDPSTVLVADFQKEE</sequence>
<organism evidence="2 3">
    <name type="scientific">Mizuhopecten yessoensis</name>
    <name type="common">Japanese scallop</name>
    <name type="synonym">Patinopecten yessoensis</name>
    <dbReference type="NCBI Taxonomy" id="6573"/>
    <lineage>
        <taxon>Eukaryota</taxon>
        <taxon>Metazoa</taxon>
        <taxon>Spiralia</taxon>
        <taxon>Lophotrochozoa</taxon>
        <taxon>Mollusca</taxon>
        <taxon>Bivalvia</taxon>
        <taxon>Autobranchia</taxon>
        <taxon>Pteriomorphia</taxon>
        <taxon>Pectinida</taxon>
        <taxon>Pectinoidea</taxon>
        <taxon>Pectinidae</taxon>
        <taxon>Mizuhopecten</taxon>
    </lineage>
</organism>
<dbReference type="InterPro" id="IPR050868">
    <property type="entry name" value="ELMO_domain-containing"/>
</dbReference>